<feature type="transmembrane region" description="Helical" evidence="4">
    <location>
        <begin position="183"/>
        <end position="202"/>
    </location>
</feature>
<keyword evidence="1" id="KW-0805">Transcription regulation</keyword>
<feature type="transmembrane region" description="Helical" evidence="4">
    <location>
        <begin position="144"/>
        <end position="162"/>
    </location>
</feature>
<keyword evidence="4" id="KW-0812">Transmembrane</keyword>
<comment type="caution">
    <text evidence="6">The sequence shown here is derived from an EMBL/GenBank/DDBJ whole genome shotgun (WGS) entry which is preliminary data.</text>
</comment>
<sequence>MDTTTIFNLFLLVSAIHGFGFSLILFCSKNGREKSMLYLNLLILAISLNNIQSWALEKHLFQHKFSLDYLQIPWHFLAMPFLYMFLVNYLNLAEKSIKLLRFILPIFVVIIITQISFVYSYSNSTSSKENLDFVYERYTSFEEIFSLIVSFSIFIYSFYILYKKENLFPKILSYDNLKWIHTFFKLTSVGYALWVLALVIKVKMNFTGFLFSYYPLRIYTTILIYWLGYQGLRQIRILKERKQIRKSLQINLNDEIDVEAKKLSKKDVFSDTDKYREQFEEIDEFIKENKKYLLTKYTLQNLSEDTNLSSSTLSLIVNNTYGKSFTDYLNTMRVEQAKTLLLDPEYENYTITSIGLESGFNSKSTFYTVFKKYSGNTPVEFKNKSRAEILNWKSTTYTKKDSILPK</sequence>
<evidence type="ECO:0000256" key="1">
    <source>
        <dbReference type="ARBA" id="ARBA00023015"/>
    </source>
</evidence>
<feature type="transmembrane region" description="Helical" evidence="4">
    <location>
        <begin position="38"/>
        <end position="56"/>
    </location>
</feature>
<name>A0A839AQV8_9FLAO</name>
<dbReference type="SMART" id="SM00342">
    <property type="entry name" value="HTH_ARAC"/>
    <property type="match status" value="1"/>
</dbReference>
<gene>
    <name evidence="6" type="ORF">H3Z83_08900</name>
</gene>
<dbReference type="PANTHER" id="PTHR43280">
    <property type="entry name" value="ARAC-FAMILY TRANSCRIPTIONAL REGULATOR"/>
    <property type="match status" value="1"/>
</dbReference>
<evidence type="ECO:0000256" key="2">
    <source>
        <dbReference type="ARBA" id="ARBA00023125"/>
    </source>
</evidence>
<reference evidence="6 7" key="1">
    <citation type="submission" date="2020-07" db="EMBL/GenBank/DDBJ databases">
        <title>Bacterium isolated from marine sediment.</title>
        <authorList>
            <person name="Shang D."/>
            <person name="Du Z.-J."/>
        </authorList>
    </citation>
    <scope>NUCLEOTIDE SEQUENCE [LARGE SCALE GENOMIC DNA]</scope>
    <source>
        <strain evidence="6 7">S7007</strain>
    </source>
</reference>
<keyword evidence="7" id="KW-1185">Reference proteome</keyword>
<dbReference type="InterPro" id="IPR018062">
    <property type="entry name" value="HTH_AraC-typ_CS"/>
</dbReference>
<dbReference type="EMBL" id="JACGLS010000003">
    <property type="protein sequence ID" value="MBA6156629.1"/>
    <property type="molecule type" value="Genomic_DNA"/>
</dbReference>
<keyword evidence="2" id="KW-0238">DNA-binding</keyword>
<evidence type="ECO:0000256" key="4">
    <source>
        <dbReference type="SAM" id="Phobius"/>
    </source>
</evidence>
<organism evidence="6 7">
    <name type="scientific">Tenacibaculum pelagium</name>
    <dbReference type="NCBI Taxonomy" id="2759527"/>
    <lineage>
        <taxon>Bacteria</taxon>
        <taxon>Pseudomonadati</taxon>
        <taxon>Bacteroidota</taxon>
        <taxon>Flavobacteriia</taxon>
        <taxon>Flavobacteriales</taxon>
        <taxon>Flavobacteriaceae</taxon>
        <taxon>Tenacibaculum</taxon>
    </lineage>
</organism>
<dbReference type="InterPro" id="IPR018060">
    <property type="entry name" value="HTH_AraC"/>
</dbReference>
<proteinExistence type="predicted"/>
<evidence type="ECO:0000256" key="3">
    <source>
        <dbReference type="ARBA" id="ARBA00023163"/>
    </source>
</evidence>
<keyword evidence="4" id="KW-1133">Transmembrane helix</keyword>
<feature type="domain" description="HTH araC/xylS-type" evidence="5">
    <location>
        <begin position="280"/>
        <end position="384"/>
    </location>
</feature>
<feature type="transmembrane region" description="Helical" evidence="4">
    <location>
        <begin position="102"/>
        <end position="121"/>
    </location>
</feature>
<dbReference type="PROSITE" id="PS00041">
    <property type="entry name" value="HTH_ARAC_FAMILY_1"/>
    <property type="match status" value="1"/>
</dbReference>
<dbReference type="Proteomes" id="UP000563906">
    <property type="component" value="Unassembled WGS sequence"/>
</dbReference>
<keyword evidence="4" id="KW-0472">Membrane</keyword>
<dbReference type="PANTHER" id="PTHR43280:SF2">
    <property type="entry name" value="HTH-TYPE TRANSCRIPTIONAL REGULATOR EXSA"/>
    <property type="match status" value="1"/>
</dbReference>
<dbReference type="Pfam" id="PF12833">
    <property type="entry name" value="HTH_18"/>
    <property type="match status" value="1"/>
</dbReference>
<protein>
    <submittedName>
        <fullName evidence="6">Helix-turn-helix transcriptional regulator</fullName>
    </submittedName>
</protein>
<dbReference type="SUPFAM" id="SSF46689">
    <property type="entry name" value="Homeodomain-like"/>
    <property type="match status" value="1"/>
</dbReference>
<dbReference type="RefSeq" id="WP_182125129.1">
    <property type="nucleotide sequence ID" value="NZ_JACGLS010000003.1"/>
</dbReference>
<keyword evidence="3" id="KW-0804">Transcription</keyword>
<feature type="transmembrane region" description="Helical" evidence="4">
    <location>
        <begin position="72"/>
        <end position="90"/>
    </location>
</feature>
<dbReference type="InterPro" id="IPR009057">
    <property type="entry name" value="Homeodomain-like_sf"/>
</dbReference>
<dbReference type="AlphaFoldDB" id="A0A839AQV8"/>
<dbReference type="GO" id="GO:0043565">
    <property type="term" value="F:sequence-specific DNA binding"/>
    <property type="evidence" value="ECO:0007669"/>
    <property type="project" value="InterPro"/>
</dbReference>
<feature type="transmembrane region" description="Helical" evidence="4">
    <location>
        <begin position="214"/>
        <end position="232"/>
    </location>
</feature>
<feature type="transmembrane region" description="Helical" evidence="4">
    <location>
        <begin position="6"/>
        <end position="26"/>
    </location>
</feature>
<evidence type="ECO:0000313" key="7">
    <source>
        <dbReference type="Proteomes" id="UP000563906"/>
    </source>
</evidence>
<dbReference type="GO" id="GO:0003700">
    <property type="term" value="F:DNA-binding transcription factor activity"/>
    <property type="evidence" value="ECO:0007669"/>
    <property type="project" value="InterPro"/>
</dbReference>
<evidence type="ECO:0000313" key="6">
    <source>
        <dbReference type="EMBL" id="MBA6156629.1"/>
    </source>
</evidence>
<dbReference type="Gene3D" id="1.10.10.60">
    <property type="entry name" value="Homeodomain-like"/>
    <property type="match status" value="2"/>
</dbReference>
<accession>A0A839AQV8</accession>
<dbReference type="PROSITE" id="PS01124">
    <property type="entry name" value="HTH_ARAC_FAMILY_2"/>
    <property type="match status" value="1"/>
</dbReference>
<evidence type="ECO:0000259" key="5">
    <source>
        <dbReference type="PROSITE" id="PS01124"/>
    </source>
</evidence>